<dbReference type="Pfam" id="PF07947">
    <property type="entry name" value="YhhN"/>
    <property type="match status" value="1"/>
</dbReference>
<keyword evidence="6" id="KW-0443">Lipid metabolism</keyword>
<comment type="similarity">
    <text evidence="2">Belongs to the TMEM86 family.</text>
</comment>
<keyword evidence="3 9" id="KW-0812">Transmembrane</keyword>
<dbReference type="GO" id="GO:0006643">
    <property type="term" value="P:membrane lipid metabolic process"/>
    <property type="evidence" value="ECO:0007669"/>
    <property type="project" value="TreeGrafter"/>
</dbReference>
<dbReference type="Pfam" id="PF04116">
    <property type="entry name" value="FA_hydroxylase"/>
    <property type="match status" value="1"/>
</dbReference>
<organism evidence="11 12">
    <name type="scientific">Delftia acidovorans (strain DSM 14801 / SPH-1)</name>
    <dbReference type="NCBI Taxonomy" id="398578"/>
    <lineage>
        <taxon>Bacteria</taxon>
        <taxon>Pseudomonadati</taxon>
        <taxon>Pseudomonadota</taxon>
        <taxon>Betaproteobacteria</taxon>
        <taxon>Burkholderiales</taxon>
        <taxon>Comamonadaceae</taxon>
        <taxon>Delftia</taxon>
    </lineage>
</organism>
<dbReference type="GeneID" id="24117679"/>
<dbReference type="Proteomes" id="UP000000784">
    <property type="component" value="Chromosome"/>
</dbReference>
<feature type="transmembrane region" description="Helical" evidence="9">
    <location>
        <begin position="306"/>
        <end position="326"/>
    </location>
</feature>
<dbReference type="PANTHER" id="PTHR21624">
    <property type="entry name" value="STEROL DESATURASE-RELATED PROTEIN"/>
    <property type="match status" value="1"/>
</dbReference>
<dbReference type="GO" id="GO:0016020">
    <property type="term" value="C:membrane"/>
    <property type="evidence" value="ECO:0007669"/>
    <property type="project" value="InterPro"/>
</dbReference>
<evidence type="ECO:0000256" key="6">
    <source>
        <dbReference type="ARBA" id="ARBA00023098"/>
    </source>
</evidence>
<feature type="transmembrane region" description="Helical" evidence="9">
    <location>
        <begin position="499"/>
        <end position="518"/>
    </location>
</feature>
<dbReference type="InterPro" id="IPR006694">
    <property type="entry name" value="Fatty_acid_hydroxylase"/>
</dbReference>
<feature type="transmembrane region" description="Helical" evidence="9">
    <location>
        <begin position="7"/>
        <end position="25"/>
    </location>
</feature>
<feature type="transmembrane region" description="Helical" evidence="9">
    <location>
        <begin position="386"/>
        <end position="406"/>
    </location>
</feature>
<dbReference type="InterPro" id="IPR051689">
    <property type="entry name" value="Sterol_desaturase/TMEM195"/>
</dbReference>
<evidence type="ECO:0000256" key="7">
    <source>
        <dbReference type="ARBA" id="ARBA00023136"/>
    </source>
</evidence>
<dbReference type="HOGENOM" id="CLU_033631_2_0_4"/>
<dbReference type="InterPro" id="IPR012506">
    <property type="entry name" value="TMEM86B-like"/>
</dbReference>
<comment type="subcellular location">
    <subcellularLocation>
        <location evidence="1">Endomembrane system</location>
        <topology evidence="1">Multi-pass membrane protein</topology>
    </subcellularLocation>
</comment>
<dbReference type="GO" id="GO:0008610">
    <property type="term" value="P:lipid biosynthetic process"/>
    <property type="evidence" value="ECO:0007669"/>
    <property type="project" value="InterPro"/>
</dbReference>
<sequence>MPSPSQIIVFATPAFLLLIALEWGVSLWRGRNAYRLADAVSSISLGMLSQTSAVFTQLLRIGLYTLAFDHVALWRNDAFWTSIPGWLLALLLYDFCYYWLHRMGHEVAVLWAAHAVHHQSQDYNLSTALRQTSSGALLGWLFYLPMALAGVPPLVFAIVGLIDLLYQFWVHTEQVRRLGWFDRWFCAPSNHRVHHAVNDCYLDRNYGGILIVWDRLFGTFKPEDDSEPCVYGTRGLLQSWDPLWANAVVYRQLIHDSWHARRCGDKLRVWLKPPGWRPADVAQRFPRPAFDLDAHRVLYAPGMERGLRWFAGLQFVALIAGVSLFLWHADQSSTARNALWFGVLLACQWALGAAMQGRISLWVALAIEAGALATATATSVLDMLHWHWLFKPLTMVFALIAVMQLWRGSTAFSALAKPARGACWLAAALAASLAGDVFLMLPDLFIPGLASFLLAHLAYIVLLRQDAPWFVHRPSLAATLALGAGMYAVLWQGGLPAALRLPVAAYVLVIALMAAQALGRARHLGGQPAWTVAIGACFFMASDSLLAINRFVQPFDGAQAGVLSTYYAAQLLIVQGWLDRGASTSGLTRSSSQGTIEGSHFQESSVDSASSTSDKQRAAMASLLAD</sequence>
<keyword evidence="7 9" id="KW-0472">Membrane</keyword>
<dbReference type="EMBL" id="CP000884">
    <property type="protein sequence ID" value="ABX33876.1"/>
    <property type="molecule type" value="Genomic_DNA"/>
</dbReference>
<accession>A9BUH3</accession>
<dbReference type="GO" id="GO:0050479">
    <property type="term" value="F:glyceryl-ether monooxygenase activity"/>
    <property type="evidence" value="ECO:0007669"/>
    <property type="project" value="TreeGrafter"/>
</dbReference>
<feature type="region of interest" description="Disordered" evidence="8">
    <location>
        <begin position="588"/>
        <end position="626"/>
    </location>
</feature>
<evidence type="ECO:0000256" key="5">
    <source>
        <dbReference type="ARBA" id="ARBA00023002"/>
    </source>
</evidence>
<feature type="transmembrane region" description="Helical" evidence="9">
    <location>
        <begin position="530"/>
        <end position="552"/>
    </location>
</feature>
<evidence type="ECO:0000313" key="11">
    <source>
        <dbReference type="EMBL" id="ABX33876.1"/>
    </source>
</evidence>
<evidence type="ECO:0000256" key="3">
    <source>
        <dbReference type="ARBA" id="ARBA00022692"/>
    </source>
</evidence>
<feature type="transmembrane region" description="Helical" evidence="9">
    <location>
        <begin position="78"/>
        <end position="100"/>
    </location>
</feature>
<name>A9BUH3_DELAS</name>
<feature type="transmembrane region" description="Helical" evidence="9">
    <location>
        <begin position="444"/>
        <end position="463"/>
    </location>
</feature>
<feature type="transmembrane region" description="Helical" evidence="9">
    <location>
        <begin position="475"/>
        <end position="493"/>
    </location>
</feature>
<keyword evidence="4 9" id="KW-1133">Transmembrane helix</keyword>
<keyword evidence="5" id="KW-0560">Oxidoreductase</keyword>
<feature type="transmembrane region" description="Helical" evidence="9">
    <location>
        <begin position="361"/>
        <end position="380"/>
    </location>
</feature>
<dbReference type="RefSeq" id="WP_012203162.1">
    <property type="nucleotide sequence ID" value="NC_010002.1"/>
</dbReference>
<feature type="transmembrane region" description="Helical" evidence="9">
    <location>
        <begin position="140"/>
        <end position="166"/>
    </location>
</feature>
<dbReference type="STRING" id="398578.Daci_1232"/>
<dbReference type="GO" id="GO:0012505">
    <property type="term" value="C:endomembrane system"/>
    <property type="evidence" value="ECO:0007669"/>
    <property type="project" value="UniProtKB-SubCell"/>
</dbReference>
<evidence type="ECO:0000256" key="2">
    <source>
        <dbReference type="ARBA" id="ARBA00007375"/>
    </source>
</evidence>
<dbReference type="PANTHER" id="PTHR21624:SF1">
    <property type="entry name" value="ALKYLGLYCEROL MONOOXYGENASE"/>
    <property type="match status" value="1"/>
</dbReference>
<evidence type="ECO:0000256" key="8">
    <source>
        <dbReference type="SAM" id="MobiDB-lite"/>
    </source>
</evidence>
<feature type="domain" description="Fatty acid hydroxylase" evidence="10">
    <location>
        <begin position="86"/>
        <end position="219"/>
    </location>
</feature>
<dbReference type="eggNOG" id="COG3000">
    <property type="taxonomic scope" value="Bacteria"/>
</dbReference>
<reference evidence="12" key="2">
    <citation type="submission" date="2007-11" db="EMBL/GenBank/DDBJ databases">
        <title>Complete sequence of Delftia acidovorans DSM 14801 / SPH-1.</title>
        <authorList>
            <person name="Copeland A."/>
            <person name="Lucas S."/>
            <person name="Lapidus A."/>
            <person name="Barry K."/>
            <person name="Glavina del Rio T."/>
            <person name="Dalin E."/>
            <person name="Tice H."/>
            <person name="Pitluck S."/>
            <person name="Lowry S."/>
            <person name="Clum A."/>
            <person name="Schmutz J."/>
            <person name="Larimer F."/>
            <person name="Land M."/>
            <person name="Hauser L."/>
            <person name="Kyrpides N."/>
            <person name="Kim E."/>
            <person name="Schleheck D."/>
            <person name="Richardson P."/>
        </authorList>
    </citation>
    <scope>NUCLEOTIDE SEQUENCE [LARGE SCALE GENOMIC DNA]</scope>
    <source>
        <strain evidence="12">DSM 14801 / SPH-1</strain>
    </source>
</reference>
<evidence type="ECO:0000256" key="9">
    <source>
        <dbReference type="SAM" id="Phobius"/>
    </source>
</evidence>
<feature type="compositionally biased region" description="Low complexity" evidence="8">
    <location>
        <begin position="604"/>
        <end position="613"/>
    </location>
</feature>
<dbReference type="KEGG" id="dac:Daci_1232"/>
<reference evidence="11 12" key="1">
    <citation type="journal article" date="2004" name="Appl. Environ. Microbiol.">
        <title>Mineralization of individual congeners of linear alkylbenzenesulfonate by defined pairs of heterotrophic bacteria.</title>
        <authorList>
            <person name="Schleheck D."/>
            <person name="Knepper T.P."/>
            <person name="Fischer K."/>
            <person name="Cook A.M."/>
        </authorList>
    </citation>
    <scope>NUCLEOTIDE SEQUENCE [LARGE SCALE GENOMIC DNA]</scope>
    <source>
        <strain evidence="12">DSM 14801 / SPH-1</strain>
    </source>
</reference>
<evidence type="ECO:0000259" key="10">
    <source>
        <dbReference type="Pfam" id="PF04116"/>
    </source>
</evidence>
<feature type="transmembrane region" description="Helical" evidence="9">
    <location>
        <begin position="45"/>
        <end position="66"/>
    </location>
</feature>
<dbReference type="AlphaFoldDB" id="A9BUH3"/>
<feature type="transmembrane region" description="Helical" evidence="9">
    <location>
        <begin position="418"/>
        <end position="438"/>
    </location>
</feature>
<gene>
    <name evidence="11" type="ordered locus">Daci_1232</name>
</gene>
<proteinExistence type="inferred from homology"/>
<protein>
    <submittedName>
        <fullName evidence="11">YhhN family protein</fullName>
    </submittedName>
</protein>
<dbReference type="GO" id="GO:0005506">
    <property type="term" value="F:iron ion binding"/>
    <property type="evidence" value="ECO:0007669"/>
    <property type="project" value="InterPro"/>
</dbReference>
<keyword evidence="12" id="KW-1185">Reference proteome</keyword>
<evidence type="ECO:0000256" key="4">
    <source>
        <dbReference type="ARBA" id="ARBA00022989"/>
    </source>
</evidence>
<dbReference type="eggNOG" id="COG3714">
    <property type="taxonomic scope" value="Bacteria"/>
</dbReference>
<evidence type="ECO:0000313" key="12">
    <source>
        <dbReference type="Proteomes" id="UP000000784"/>
    </source>
</evidence>
<evidence type="ECO:0000256" key="1">
    <source>
        <dbReference type="ARBA" id="ARBA00004127"/>
    </source>
</evidence>